<dbReference type="EMBL" id="CP025408">
    <property type="protein sequence ID" value="AUH33210.1"/>
    <property type="molecule type" value="Genomic_DNA"/>
</dbReference>
<keyword evidence="4" id="KW-1185">Reference proteome</keyword>
<reference evidence="3 4" key="1">
    <citation type="submission" date="2017-12" db="EMBL/GenBank/DDBJ databases">
        <authorList>
            <person name="Hurst M.R.H."/>
        </authorList>
    </citation>
    <scope>NUCLEOTIDE SEQUENCE [LARGE SCALE GENOMIC DNA]</scope>
    <source>
        <strain evidence="3 4">BM15</strain>
    </source>
</reference>
<dbReference type="AlphaFoldDB" id="A0A2K9EE32"/>
<proteinExistence type="predicted"/>
<dbReference type="Gene3D" id="3.30.1370.110">
    <property type="match status" value="1"/>
</dbReference>
<evidence type="ECO:0000313" key="3">
    <source>
        <dbReference type="EMBL" id="AUH33210.1"/>
    </source>
</evidence>
<organism evidence="3 4">
    <name type="scientific">Paracoccus tegillarcae</name>
    <dbReference type="NCBI Taxonomy" id="1529068"/>
    <lineage>
        <taxon>Bacteria</taxon>
        <taxon>Pseudomonadati</taxon>
        <taxon>Pseudomonadota</taxon>
        <taxon>Alphaproteobacteria</taxon>
        <taxon>Rhodobacterales</taxon>
        <taxon>Paracoccaceae</taxon>
        <taxon>Paracoccus</taxon>
    </lineage>
</organism>
<evidence type="ECO:0000259" key="2">
    <source>
        <dbReference type="PROSITE" id="PS50828"/>
    </source>
</evidence>
<name>A0A2K9EE32_9RHOB</name>
<dbReference type="KEGG" id="paro:CUV01_07230"/>
<dbReference type="RefSeq" id="WP_101459880.1">
    <property type="nucleotide sequence ID" value="NZ_CP025408.1"/>
</dbReference>
<dbReference type="InterPro" id="IPR036063">
    <property type="entry name" value="Smr_dom_sf"/>
</dbReference>
<dbReference type="Pfam" id="PF01713">
    <property type="entry name" value="Smr"/>
    <property type="match status" value="1"/>
</dbReference>
<feature type="compositionally biased region" description="Polar residues" evidence="1">
    <location>
        <begin position="58"/>
        <end position="71"/>
    </location>
</feature>
<gene>
    <name evidence="3" type="ORF">CUV01_07230</name>
</gene>
<dbReference type="PROSITE" id="PS50828">
    <property type="entry name" value="SMR"/>
    <property type="match status" value="1"/>
</dbReference>
<accession>A0A2K9EE32</accession>
<dbReference type="OrthoDB" id="7165597at2"/>
<dbReference type="PANTHER" id="PTHR35562:SF2">
    <property type="entry name" value="DNA ENDONUCLEASE SMRA-RELATED"/>
    <property type="match status" value="1"/>
</dbReference>
<dbReference type="Proteomes" id="UP000233742">
    <property type="component" value="Chromosome"/>
</dbReference>
<dbReference type="SMART" id="SM00463">
    <property type="entry name" value="SMR"/>
    <property type="match status" value="1"/>
</dbReference>
<dbReference type="InterPro" id="IPR002625">
    <property type="entry name" value="Smr_dom"/>
</dbReference>
<feature type="region of interest" description="Disordered" evidence="1">
    <location>
        <begin position="1"/>
        <end position="72"/>
    </location>
</feature>
<protein>
    <submittedName>
        <fullName evidence="3">DNA mismatch repair protein MutS</fullName>
    </submittedName>
</protein>
<dbReference type="SUPFAM" id="SSF160443">
    <property type="entry name" value="SMR domain-like"/>
    <property type="match status" value="1"/>
</dbReference>
<evidence type="ECO:0000256" key="1">
    <source>
        <dbReference type="SAM" id="MobiDB-lite"/>
    </source>
</evidence>
<evidence type="ECO:0000313" key="4">
    <source>
        <dbReference type="Proteomes" id="UP000233742"/>
    </source>
</evidence>
<feature type="domain" description="Smr" evidence="2">
    <location>
        <begin position="105"/>
        <end position="193"/>
    </location>
</feature>
<dbReference type="PANTHER" id="PTHR35562">
    <property type="entry name" value="DNA ENDONUCLEASE SMRA-RELATED"/>
    <property type="match status" value="1"/>
</dbReference>
<sequence length="194" mass="21496">MARRRGLSTEDRELWSRVAQTATPLHPALKKRTPAPAPKPDNRGADVPKFNVKPFRAGQSSRPALAQSSAMAPSPAERLAQHALRMDHKTHRKMQQGKLRPEARLDLHGMTLAQAHPELMQFVLSCQAAGKRLVLIITGKGRGDHGPLPTRPGALRHQVPIWLHQPPLAAAVQQVQAAHYRHGGEGAYYVYLRR</sequence>